<dbReference type="Proteomes" id="UP000030588">
    <property type="component" value="Unassembled WGS sequence"/>
</dbReference>
<organism evidence="1 2">
    <name type="scientific">Heyndrickxia ginsengihumi</name>
    <dbReference type="NCBI Taxonomy" id="363870"/>
    <lineage>
        <taxon>Bacteria</taxon>
        <taxon>Bacillati</taxon>
        <taxon>Bacillota</taxon>
        <taxon>Bacilli</taxon>
        <taxon>Bacillales</taxon>
        <taxon>Bacillaceae</taxon>
        <taxon>Heyndrickxia</taxon>
    </lineage>
</organism>
<gene>
    <name evidence="1" type="ORF">NG54_17740</name>
</gene>
<accession>A0A0A6V7R2</accession>
<comment type="caution">
    <text evidence="1">The sequence shown here is derived from an EMBL/GenBank/DDBJ whole genome shotgun (WGS) entry which is preliminary data.</text>
</comment>
<evidence type="ECO:0008006" key="3">
    <source>
        <dbReference type="Google" id="ProtNLM"/>
    </source>
</evidence>
<dbReference type="AlphaFoldDB" id="A0A0A6V7R2"/>
<evidence type="ECO:0000313" key="1">
    <source>
        <dbReference type="EMBL" id="KHD84095.1"/>
    </source>
</evidence>
<reference evidence="1 2" key="1">
    <citation type="submission" date="2014-10" db="EMBL/GenBank/DDBJ databases">
        <title>Draft genome of phytase producing Bacillus ginsengihumi strain M2.11.</title>
        <authorList>
            <person name="Toymentseva A."/>
            <person name="Boulygina E.A."/>
            <person name="Kazakov S.V."/>
            <person name="Kayumov I."/>
            <person name="Suleimanova A.D."/>
            <person name="Mardanova A.M."/>
            <person name="Maria S.N."/>
            <person name="Sergey M.Y."/>
            <person name="Sharipova M.R."/>
        </authorList>
    </citation>
    <scope>NUCLEOTIDE SEQUENCE [LARGE SCALE GENOMIC DNA]</scope>
    <source>
        <strain evidence="1 2">M2.11</strain>
    </source>
</reference>
<protein>
    <recommendedName>
        <fullName evidence="3">Restriction endonuclease type IV Mrr domain-containing protein</fullName>
    </recommendedName>
</protein>
<sequence length="202" mass="22952">MITTQGFTREAVNFADDEDIKLVVLREFDESDWEGKIKEIHLSINLLLISTPEISFLPANDIEKDKAIRAMNGEIISRQETNAKESYFYDSTGNKLGTFQDILSPIINRLERIAGEETKGEYLFDDVQHVDVNGVLVGMKGFNYSFSSYTIEEKSVIGVGEKIGLLLLKYIDGSQEKIIFDTDISKWAFEEDGKVVEKYKKC</sequence>
<dbReference type="EMBL" id="JRUN01000105">
    <property type="protein sequence ID" value="KHD84095.1"/>
    <property type="molecule type" value="Genomic_DNA"/>
</dbReference>
<evidence type="ECO:0000313" key="2">
    <source>
        <dbReference type="Proteomes" id="UP000030588"/>
    </source>
</evidence>
<proteinExistence type="predicted"/>
<name>A0A0A6V7R2_9BACI</name>